<name>A0ABS2MN55_9FIRM</name>
<reference evidence="3 4" key="1">
    <citation type="submission" date="2021-01" db="EMBL/GenBank/DDBJ databases">
        <title>Genomic Encyclopedia of Type Strains, Phase IV (KMG-IV): sequencing the most valuable type-strain genomes for metagenomic binning, comparative biology and taxonomic classification.</title>
        <authorList>
            <person name="Goeker M."/>
        </authorList>
    </citation>
    <scope>NUCLEOTIDE SEQUENCE [LARGE SCALE GENOMIC DNA]</scope>
    <source>
        <strain evidence="3 4">DSM 24436</strain>
    </source>
</reference>
<dbReference type="NCBIfam" id="TIGR00545">
    <property type="entry name" value="lipoyltrans"/>
    <property type="match status" value="1"/>
</dbReference>
<dbReference type="Proteomes" id="UP000767854">
    <property type="component" value="Unassembled WGS sequence"/>
</dbReference>
<dbReference type="InterPro" id="IPR004562">
    <property type="entry name" value="LipoylTrfase_LipoateP_Ligase"/>
</dbReference>
<evidence type="ECO:0000313" key="4">
    <source>
        <dbReference type="Proteomes" id="UP000767854"/>
    </source>
</evidence>
<dbReference type="Gene3D" id="3.30.930.10">
    <property type="entry name" value="Bira Bifunctional Protein, Domain 2"/>
    <property type="match status" value="1"/>
</dbReference>
<dbReference type="EMBL" id="JAFBDT010000002">
    <property type="protein sequence ID" value="MBM7560824.1"/>
    <property type="molecule type" value="Genomic_DNA"/>
</dbReference>
<gene>
    <name evidence="3" type="ORF">JOC49_000338</name>
</gene>
<evidence type="ECO:0000256" key="1">
    <source>
        <dbReference type="ARBA" id="ARBA00005085"/>
    </source>
</evidence>
<dbReference type="InterPro" id="IPR004143">
    <property type="entry name" value="BPL_LPL_catalytic"/>
</dbReference>
<dbReference type="CDD" id="cd16443">
    <property type="entry name" value="LplA"/>
    <property type="match status" value="1"/>
</dbReference>
<comment type="caution">
    <text evidence="3">The sequence shown here is derived from an EMBL/GenBank/DDBJ whole genome shotgun (WGS) entry which is preliminary data.</text>
</comment>
<accession>A0ABS2MN55</accession>
<protein>
    <submittedName>
        <fullName evidence="3">Lipoate-protein ligase A</fullName>
        <ecNumber evidence="3">6.3.1.20</ecNumber>
    </submittedName>
</protein>
<keyword evidence="3" id="KW-0436">Ligase</keyword>
<dbReference type="PROSITE" id="PS51733">
    <property type="entry name" value="BPL_LPL_CATALYTIC"/>
    <property type="match status" value="1"/>
</dbReference>
<dbReference type="Pfam" id="PF21948">
    <property type="entry name" value="LplA-B_cat"/>
    <property type="match status" value="1"/>
</dbReference>
<dbReference type="RefSeq" id="WP_204661559.1">
    <property type="nucleotide sequence ID" value="NZ_JAFBDT010000002.1"/>
</dbReference>
<dbReference type="GO" id="GO:0016979">
    <property type="term" value="F:lipoate-protein ligase activity"/>
    <property type="evidence" value="ECO:0007669"/>
    <property type="project" value="UniProtKB-EC"/>
</dbReference>
<organism evidence="3 4">
    <name type="scientific">Fusibacter tunisiensis</name>
    <dbReference type="NCBI Taxonomy" id="1008308"/>
    <lineage>
        <taxon>Bacteria</taxon>
        <taxon>Bacillati</taxon>
        <taxon>Bacillota</taxon>
        <taxon>Clostridia</taxon>
        <taxon>Eubacteriales</taxon>
        <taxon>Eubacteriales Family XII. Incertae Sedis</taxon>
        <taxon>Fusibacter</taxon>
    </lineage>
</organism>
<proteinExistence type="predicted"/>
<sequence>MKALVVLSHRHNPAYNMALEEVLFHEAKTYERILFLYVNSKSVIFGRNQNPYREIDVTYALKNDIPMIRRLSGGGTVYHDLGNLNFSFIEHQGCYDEHLHFRWIMEAVSKFGISLELTSRKDLILSGKKISGNAFYMKGNRRLHHGTLLVNANLDGAHDLLMASNFEHVKKFENQKSVVSVPSPVVNMSESNASISMPKLIEAIIDVFYKAHAYQVVVLEADYFKSQKLQEAVQKYQSTKWNFGETPIVEKKEVVHVVQSV</sequence>
<dbReference type="SUPFAM" id="SSF55681">
    <property type="entry name" value="Class II aaRS and biotin synthetases"/>
    <property type="match status" value="1"/>
</dbReference>
<dbReference type="InterPro" id="IPR045864">
    <property type="entry name" value="aa-tRNA-synth_II/BPL/LPL"/>
</dbReference>
<evidence type="ECO:0000259" key="2">
    <source>
        <dbReference type="PROSITE" id="PS51733"/>
    </source>
</evidence>
<comment type="pathway">
    <text evidence="1">Protein modification; protein lipoylation via exogenous pathway; protein N(6)-(lipoyl)lysine from lipoate: step 2/2.</text>
</comment>
<dbReference type="PANTHER" id="PTHR12561">
    <property type="entry name" value="LIPOATE-PROTEIN LIGASE"/>
    <property type="match status" value="1"/>
</dbReference>
<dbReference type="EC" id="6.3.1.20" evidence="3"/>
<keyword evidence="4" id="KW-1185">Reference proteome</keyword>
<dbReference type="PANTHER" id="PTHR12561:SF3">
    <property type="entry name" value="LIPOYLTRANSFERASE 1, MITOCHONDRIAL"/>
    <property type="match status" value="1"/>
</dbReference>
<feature type="domain" description="BPL/LPL catalytic" evidence="2">
    <location>
        <begin position="28"/>
        <end position="216"/>
    </location>
</feature>
<evidence type="ECO:0000313" key="3">
    <source>
        <dbReference type="EMBL" id="MBM7560824.1"/>
    </source>
</evidence>